<name>A0A2P2SWI9_9PEZI</name>
<dbReference type="Pfam" id="PF03099">
    <property type="entry name" value="BPL_LplA_LipB"/>
    <property type="match status" value="1"/>
</dbReference>
<evidence type="ECO:0000256" key="1">
    <source>
        <dbReference type="ARBA" id="ARBA00009934"/>
    </source>
</evidence>
<comment type="similarity">
    <text evidence="1">Belongs to the biotin--protein ligase family.</text>
</comment>
<keyword evidence="6" id="KW-1185">Reference proteome</keyword>
<dbReference type="PANTHER" id="PTHR12835">
    <property type="entry name" value="BIOTIN PROTEIN LIGASE"/>
    <property type="match status" value="1"/>
</dbReference>
<dbReference type="InterPro" id="IPR045864">
    <property type="entry name" value="aa-tRNA-synth_II/BPL/LPL"/>
</dbReference>
<dbReference type="InterPro" id="IPR019197">
    <property type="entry name" value="Biotin-prot_ligase_N"/>
</dbReference>
<evidence type="ECO:0000256" key="2">
    <source>
        <dbReference type="ARBA" id="ARBA00022598"/>
    </source>
</evidence>
<dbReference type="Proteomes" id="UP000091956">
    <property type="component" value="Unassembled WGS sequence"/>
</dbReference>
<organism evidence="5 6">
    <name type="scientific">Pseudogymnoascus verrucosus</name>
    <dbReference type="NCBI Taxonomy" id="342668"/>
    <lineage>
        <taxon>Eukaryota</taxon>
        <taxon>Fungi</taxon>
        <taxon>Dikarya</taxon>
        <taxon>Ascomycota</taxon>
        <taxon>Pezizomycotina</taxon>
        <taxon>Leotiomycetes</taxon>
        <taxon>Thelebolales</taxon>
        <taxon>Thelebolaceae</taxon>
        <taxon>Pseudogymnoascus</taxon>
    </lineage>
</organism>
<dbReference type="GeneID" id="28834287"/>
<dbReference type="InterPro" id="IPR004143">
    <property type="entry name" value="BPL_LPL_catalytic"/>
</dbReference>
<reference evidence="6" key="2">
    <citation type="journal article" date="2018" name="Nat. Commun.">
        <title>Extreme sensitivity to ultraviolet light in the fungal pathogen causing white-nose syndrome of bats.</title>
        <authorList>
            <person name="Palmer J.M."/>
            <person name="Drees K.P."/>
            <person name="Foster J.T."/>
            <person name="Lindner D.L."/>
        </authorList>
    </citation>
    <scope>NUCLEOTIDE SEQUENCE [LARGE SCALE GENOMIC DNA]</scope>
    <source>
        <strain evidence="6">UAMH 10579</strain>
    </source>
</reference>
<evidence type="ECO:0000259" key="4">
    <source>
        <dbReference type="PROSITE" id="PS51733"/>
    </source>
</evidence>
<dbReference type="Gene3D" id="3.40.50.880">
    <property type="match status" value="1"/>
</dbReference>
<protein>
    <submittedName>
        <fullName evidence="5">Biotin holocarboxylase synthetase</fullName>
    </submittedName>
</protein>
<accession>A0A2P2SWI9</accession>
<feature type="domain" description="BPL/LPL catalytic" evidence="4">
    <location>
        <begin position="402"/>
        <end position="603"/>
    </location>
</feature>
<dbReference type="EMBL" id="KV460207">
    <property type="protein sequence ID" value="OBU01213.1"/>
    <property type="molecule type" value="Genomic_DNA"/>
</dbReference>
<proteinExistence type="inferred from homology"/>
<dbReference type="PROSITE" id="PS51733">
    <property type="entry name" value="BPL_LPL_CATALYTIC"/>
    <property type="match status" value="1"/>
</dbReference>
<dbReference type="CDD" id="cd16442">
    <property type="entry name" value="BPL"/>
    <property type="match status" value="1"/>
</dbReference>
<dbReference type="Pfam" id="PF09825">
    <property type="entry name" value="BPL_N"/>
    <property type="match status" value="1"/>
</dbReference>
<dbReference type="STRING" id="342668.A0A2P2SWI9"/>
<dbReference type="Gene3D" id="3.30.930.10">
    <property type="entry name" value="Bira Bifunctional Protein, Domain 2"/>
    <property type="match status" value="1"/>
</dbReference>
<dbReference type="InterPro" id="IPR004408">
    <property type="entry name" value="Biotin_CoA_COase_ligase"/>
</dbReference>
<evidence type="ECO:0000313" key="6">
    <source>
        <dbReference type="Proteomes" id="UP000091956"/>
    </source>
</evidence>
<dbReference type="CDD" id="cd03144">
    <property type="entry name" value="GATase1_ScBLP_like"/>
    <property type="match status" value="1"/>
</dbReference>
<dbReference type="OrthoDB" id="10250105at2759"/>
<feature type="region of interest" description="Disordered" evidence="3">
    <location>
        <begin position="337"/>
        <end position="362"/>
    </location>
</feature>
<evidence type="ECO:0000313" key="5">
    <source>
        <dbReference type="EMBL" id="OBU01213.1"/>
    </source>
</evidence>
<dbReference type="RefSeq" id="XP_018134945.1">
    <property type="nucleotide sequence ID" value="XM_018270429.2"/>
</dbReference>
<reference evidence="5 6" key="1">
    <citation type="submission" date="2016-03" db="EMBL/GenBank/DDBJ databases">
        <title>Comparative genomics of Pseudogymnoascus destructans, the fungus causing white-nose syndrome of bats.</title>
        <authorList>
            <person name="Palmer J.M."/>
            <person name="Drees K.P."/>
            <person name="Foster J.T."/>
            <person name="Lindner D.L."/>
        </authorList>
    </citation>
    <scope>NUCLEOTIDE SEQUENCE [LARGE SCALE GENOMIC DNA]</scope>
    <source>
        <strain evidence="5 6">UAMH 10579</strain>
    </source>
</reference>
<dbReference type="SUPFAM" id="SSF55681">
    <property type="entry name" value="Class II aaRS and biotin synthetases"/>
    <property type="match status" value="1"/>
</dbReference>
<sequence length="684" mass="74927">MVTKKLNVLVYSGTGSTDGAVRHALYTLRRLLSPNYAVFPVSDSVIIKEPWASSCALLVFPGGADLGYCRVLNGEGNDRISQYVRRGGSYLGFCAGGYYGSRRCEFEVGDKKMEVVGKRELSFFPGICRGCAFKGFVYQSEAGACAAELTVETESFAGIDCPKSFKSYYNGGGVFVDAANFKSEGVEVLATYSKDTDVDGGDCGTRAAAVYCKIGDGCAVLTGPHPEFAAANLDAKSGGPDYSKMIESLMEGDNLRESFMKACLTKMGLRVAIETPTVPPVLSALHISSLHNVEVSELFDDLKNDVTLEEGESFVKGENDTFLIERNGSPLSLHSLGVSLPETSSEEKDEAETDQLRSGQGEKNIDYNKVIKRLVFHDGGWPQNSETPHFNHDVFYSELVDYQDESGSRAEDFGKVIMYGDVVTSTNTLLEKNQKLLSHLPNGFTATATAQVAGRGRGSNVWVSPVGSLIFSTCIRHSLELSAKAPVIFVQYLAAIAIAEGIKTYGKGYEDIPVKLKWPNDIYALDPTKPGNKEYVKIGGILVNSSYSSGNYNLVVGIGINTTNAAPTTSLNALRPQHLPEFTIEKLLARILTKFEDIYIQFCRSGFDKKLEETYYKLWLHSEQIITLEAEGGVRARVLGITRDWGFLRVQELGWEDKPTGKIIELQTDSNSFDFFRGLVKRKV</sequence>
<dbReference type="PANTHER" id="PTHR12835:SF5">
    <property type="entry name" value="BIOTIN--PROTEIN LIGASE"/>
    <property type="match status" value="1"/>
</dbReference>
<dbReference type="GO" id="GO:0004077">
    <property type="term" value="F:biotin--[biotin carboxyl-carrier protein] ligase activity"/>
    <property type="evidence" value="ECO:0007669"/>
    <property type="project" value="InterPro"/>
</dbReference>
<gene>
    <name evidence="5" type="primary">BPL1</name>
    <name evidence="5" type="ORF">VE01_00901</name>
</gene>
<keyword evidence="2" id="KW-0436">Ligase</keyword>
<dbReference type="SUPFAM" id="SSF52317">
    <property type="entry name" value="Class I glutamine amidotransferase-like"/>
    <property type="match status" value="1"/>
</dbReference>
<dbReference type="AlphaFoldDB" id="A0A2P2SWI9"/>
<evidence type="ECO:0000256" key="3">
    <source>
        <dbReference type="SAM" id="MobiDB-lite"/>
    </source>
</evidence>
<dbReference type="GO" id="GO:0005737">
    <property type="term" value="C:cytoplasm"/>
    <property type="evidence" value="ECO:0007669"/>
    <property type="project" value="TreeGrafter"/>
</dbReference>
<dbReference type="NCBIfam" id="TIGR00121">
    <property type="entry name" value="birA_ligase"/>
    <property type="match status" value="1"/>
</dbReference>
<dbReference type="InterPro" id="IPR029062">
    <property type="entry name" value="Class_I_gatase-like"/>
</dbReference>